<keyword evidence="1 2" id="KW-0238">DNA-binding</keyword>
<evidence type="ECO:0000313" key="5">
    <source>
        <dbReference type="Proteomes" id="UP000254337"/>
    </source>
</evidence>
<dbReference type="Pfam" id="PF00436">
    <property type="entry name" value="SSB"/>
    <property type="match status" value="1"/>
</dbReference>
<organism evidence="4 5">
    <name type="scientific">Megasphaera stantonii</name>
    <dbReference type="NCBI Taxonomy" id="2144175"/>
    <lineage>
        <taxon>Bacteria</taxon>
        <taxon>Bacillati</taxon>
        <taxon>Bacillota</taxon>
        <taxon>Negativicutes</taxon>
        <taxon>Veillonellales</taxon>
        <taxon>Veillonellaceae</taxon>
        <taxon>Megasphaera</taxon>
    </lineage>
</organism>
<dbReference type="OrthoDB" id="1625267at2"/>
<dbReference type="Gene3D" id="2.40.50.140">
    <property type="entry name" value="Nucleic acid-binding proteins"/>
    <property type="match status" value="1"/>
</dbReference>
<evidence type="ECO:0000256" key="3">
    <source>
        <dbReference type="RuleBase" id="RU000524"/>
    </source>
</evidence>
<dbReference type="AlphaFoldDB" id="A0A346AWT1"/>
<reference evidence="4 5" key="1">
    <citation type="submission" date="2018-05" db="EMBL/GenBank/DDBJ databases">
        <title>Complete genome sequence of Megasphaera sp. AJH120T, isolated from the ceca of a chicken.</title>
        <authorList>
            <person name="Maki J."/>
            <person name="Looft T."/>
        </authorList>
    </citation>
    <scope>NUCLEOTIDE SEQUENCE [LARGE SCALE GENOMIC DNA]</scope>
    <source>
        <strain evidence="4 5">AJH120</strain>
    </source>
</reference>
<dbReference type="InterPro" id="IPR012340">
    <property type="entry name" value="NA-bd_OB-fold"/>
</dbReference>
<evidence type="ECO:0000256" key="1">
    <source>
        <dbReference type="ARBA" id="ARBA00023125"/>
    </source>
</evidence>
<dbReference type="GO" id="GO:0003697">
    <property type="term" value="F:single-stranded DNA binding"/>
    <property type="evidence" value="ECO:0007669"/>
    <property type="project" value="InterPro"/>
</dbReference>
<dbReference type="InterPro" id="IPR000424">
    <property type="entry name" value="Primosome_PriB/ssb"/>
</dbReference>
<dbReference type="CDD" id="cd04496">
    <property type="entry name" value="SSB_OBF"/>
    <property type="match status" value="1"/>
</dbReference>
<dbReference type="Proteomes" id="UP000254337">
    <property type="component" value="Chromosome"/>
</dbReference>
<dbReference type="PROSITE" id="PS50935">
    <property type="entry name" value="SSB"/>
    <property type="match status" value="1"/>
</dbReference>
<dbReference type="InterPro" id="IPR011344">
    <property type="entry name" value="ssDNA-bd"/>
</dbReference>
<accession>A0A346AWT1</accession>
<dbReference type="GO" id="GO:0006260">
    <property type="term" value="P:DNA replication"/>
    <property type="evidence" value="ECO:0007669"/>
    <property type="project" value="InterPro"/>
</dbReference>
<dbReference type="RefSeq" id="WP_107195976.1">
    <property type="nucleotide sequence ID" value="NZ_CP029462.1"/>
</dbReference>
<keyword evidence="5" id="KW-1185">Reference proteome</keyword>
<name>A0A346AWT1_9FIRM</name>
<dbReference type="PIRSF" id="PIRSF002070">
    <property type="entry name" value="SSB"/>
    <property type="match status" value="1"/>
</dbReference>
<dbReference type="EMBL" id="CP029462">
    <property type="protein sequence ID" value="AXL20324.1"/>
    <property type="molecule type" value="Genomic_DNA"/>
</dbReference>
<dbReference type="SUPFAM" id="SSF50249">
    <property type="entry name" value="Nucleic acid-binding proteins"/>
    <property type="match status" value="1"/>
</dbReference>
<evidence type="ECO:0000313" key="4">
    <source>
        <dbReference type="EMBL" id="AXL20324.1"/>
    </source>
</evidence>
<protein>
    <recommendedName>
        <fullName evidence="2 3">Single-stranded DNA-binding protein</fullName>
    </recommendedName>
</protein>
<sequence>MNHIEVLGNLTKEVDVRITAKQKTMAMFTIAENYYDFFSKERKTQYFRIVAYGKKAEIIADHFGKGSRINVKGNMEHVKFTGDDGKDKSYWRILLNDFDFCEKKGKGQA</sequence>
<evidence type="ECO:0000256" key="2">
    <source>
        <dbReference type="PIRNR" id="PIRNR002070"/>
    </source>
</evidence>
<gene>
    <name evidence="4" type="ORF">DKB62_01350</name>
</gene>
<proteinExistence type="predicted"/>
<dbReference type="NCBIfam" id="TIGR00621">
    <property type="entry name" value="ssb"/>
    <property type="match status" value="1"/>
</dbReference>
<dbReference type="KEGG" id="meg:DKB62_01350"/>